<evidence type="ECO:0000313" key="2">
    <source>
        <dbReference type="Proteomes" id="UP001189624"/>
    </source>
</evidence>
<sequence length="56" mass="6480">MARMKITMTLVSRRGFVCKLFKLLAKEDVTNQKLSKHDHKSSRVAWHKIANHAPYG</sequence>
<dbReference type="Proteomes" id="UP001189624">
    <property type="component" value="Chromosome 4"/>
</dbReference>
<name>A0AA86VEW5_9FABA</name>
<dbReference type="AlphaFoldDB" id="A0AA86VEW5"/>
<proteinExistence type="predicted"/>
<dbReference type="Gramene" id="rna-AYBTSS11_LOCUS12413">
    <property type="protein sequence ID" value="CAJ1946971.1"/>
    <property type="gene ID" value="gene-AYBTSS11_LOCUS12413"/>
</dbReference>
<keyword evidence="2" id="KW-1185">Reference proteome</keyword>
<accession>A0AA86VEW5</accession>
<protein>
    <submittedName>
        <fullName evidence="1">Uncharacterized protein</fullName>
    </submittedName>
</protein>
<reference evidence="1" key="1">
    <citation type="submission" date="2023-10" db="EMBL/GenBank/DDBJ databases">
        <authorList>
            <person name="Domelevo Entfellner J.-B."/>
        </authorList>
    </citation>
    <scope>NUCLEOTIDE SEQUENCE</scope>
</reference>
<organism evidence="1 2">
    <name type="scientific">Sphenostylis stenocarpa</name>
    <dbReference type="NCBI Taxonomy" id="92480"/>
    <lineage>
        <taxon>Eukaryota</taxon>
        <taxon>Viridiplantae</taxon>
        <taxon>Streptophyta</taxon>
        <taxon>Embryophyta</taxon>
        <taxon>Tracheophyta</taxon>
        <taxon>Spermatophyta</taxon>
        <taxon>Magnoliopsida</taxon>
        <taxon>eudicotyledons</taxon>
        <taxon>Gunneridae</taxon>
        <taxon>Pentapetalae</taxon>
        <taxon>rosids</taxon>
        <taxon>fabids</taxon>
        <taxon>Fabales</taxon>
        <taxon>Fabaceae</taxon>
        <taxon>Papilionoideae</taxon>
        <taxon>50 kb inversion clade</taxon>
        <taxon>NPAAA clade</taxon>
        <taxon>indigoferoid/millettioid clade</taxon>
        <taxon>Phaseoleae</taxon>
        <taxon>Sphenostylis</taxon>
    </lineage>
</organism>
<evidence type="ECO:0000313" key="1">
    <source>
        <dbReference type="EMBL" id="CAJ1946971.1"/>
    </source>
</evidence>
<gene>
    <name evidence="1" type="ORF">AYBTSS11_LOCUS12413</name>
</gene>
<dbReference type="EMBL" id="OY731401">
    <property type="protein sequence ID" value="CAJ1946971.1"/>
    <property type="molecule type" value="Genomic_DNA"/>
</dbReference>